<feature type="domain" description="Polymerase/histidinol phosphatase N-terminal" evidence="1">
    <location>
        <begin position="8"/>
        <end position="82"/>
    </location>
</feature>
<sequence>MERYQIVADLHTHTCVSSHAFNTITEMALAAHQIGHKAIAITNHGYGTEDGAHQWHFQMLTTLPDVLEGVVALKGMEANVMDVQGTIDATPYDLKNLDWIIASIHGSCIPGPLTEEETTHLWLQVAKNPYVDMIGHSEQQCYPYDYERVIAEFAHNNKVVELNGNSFVIRPGGTDNMRKIIAACKRSECKIALNTDAHSIYHLKAGVGHMFYLLEEANFPPELIVNSTGARLRRELEVHKKEIVNRIGELLV</sequence>
<dbReference type="PANTHER" id="PTHR36928:SF1">
    <property type="entry name" value="PHOSPHATASE YCDX-RELATED"/>
    <property type="match status" value="1"/>
</dbReference>
<dbReference type="GO" id="GO:0008270">
    <property type="term" value="F:zinc ion binding"/>
    <property type="evidence" value="ECO:0007669"/>
    <property type="project" value="TreeGrafter"/>
</dbReference>
<dbReference type="InterPro" id="IPR016195">
    <property type="entry name" value="Pol/histidinol_Pase-like"/>
</dbReference>
<protein>
    <submittedName>
        <fullName evidence="2">PHP domain-containing protein</fullName>
    </submittedName>
</protein>
<evidence type="ECO:0000313" key="3">
    <source>
        <dbReference type="Proteomes" id="UP000713596"/>
    </source>
</evidence>
<dbReference type="Pfam" id="PF02811">
    <property type="entry name" value="PHP"/>
    <property type="match status" value="1"/>
</dbReference>
<evidence type="ECO:0000259" key="1">
    <source>
        <dbReference type="SMART" id="SM00481"/>
    </source>
</evidence>
<dbReference type="Gene3D" id="3.20.20.140">
    <property type="entry name" value="Metal-dependent hydrolases"/>
    <property type="match status" value="1"/>
</dbReference>
<dbReference type="SMART" id="SM00481">
    <property type="entry name" value="POLIIIAc"/>
    <property type="match status" value="1"/>
</dbReference>
<evidence type="ECO:0000313" key="2">
    <source>
        <dbReference type="EMBL" id="MBU3805502.1"/>
    </source>
</evidence>
<dbReference type="Proteomes" id="UP000713596">
    <property type="component" value="Unassembled WGS sequence"/>
</dbReference>
<dbReference type="AlphaFoldDB" id="A0A948T114"/>
<accession>A0A948T114</accession>
<reference evidence="2" key="1">
    <citation type="journal article" date="2021" name="PeerJ">
        <title>Extensive microbial diversity within the chicken gut microbiome revealed by metagenomics and culture.</title>
        <authorList>
            <person name="Gilroy R."/>
            <person name="Ravi A."/>
            <person name="Getino M."/>
            <person name="Pursley I."/>
            <person name="Horton D.L."/>
            <person name="Alikhan N.F."/>
            <person name="Baker D."/>
            <person name="Gharbi K."/>
            <person name="Hall N."/>
            <person name="Watson M."/>
            <person name="Adriaenssens E.M."/>
            <person name="Foster-Nyarko E."/>
            <person name="Jarju S."/>
            <person name="Secka A."/>
            <person name="Antonio M."/>
            <person name="Oren A."/>
            <person name="Chaudhuri R.R."/>
            <person name="La Ragione R."/>
            <person name="Hildebrand F."/>
            <person name="Pallen M.J."/>
        </authorList>
    </citation>
    <scope>NUCLEOTIDE SEQUENCE</scope>
    <source>
        <strain evidence="2">B5_2728</strain>
    </source>
</reference>
<comment type="caution">
    <text evidence="2">The sequence shown here is derived from an EMBL/GenBank/DDBJ whole genome shotgun (WGS) entry which is preliminary data.</text>
</comment>
<dbReference type="GO" id="GO:0042578">
    <property type="term" value="F:phosphoric ester hydrolase activity"/>
    <property type="evidence" value="ECO:0007669"/>
    <property type="project" value="TreeGrafter"/>
</dbReference>
<dbReference type="PANTHER" id="PTHR36928">
    <property type="entry name" value="PHOSPHATASE YCDX-RELATED"/>
    <property type="match status" value="1"/>
</dbReference>
<organism evidence="2 3">
    <name type="scientific">Candidatus Allofournierella pullistercoris</name>
    <dbReference type="NCBI Taxonomy" id="2838597"/>
    <lineage>
        <taxon>Bacteria</taxon>
        <taxon>Bacillati</taxon>
        <taxon>Bacillota</taxon>
        <taxon>Clostridia</taxon>
        <taxon>Eubacteriales</taxon>
        <taxon>Oscillospiraceae</taxon>
        <taxon>Allofournierella</taxon>
    </lineage>
</organism>
<proteinExistence type="predicted"/>
<dbReference type="InterPro" id="IPR004013">
    <property type="entry name" value="PHP_dom"/>
</dbReference>
<gene>
    <name evidence="2" type="ORF">H9882_01155</name>
</gene>
<dbReference type="InterPro" id="IPR050243">
    <property type="entry name" value="PHP_phosphatase"/>
</dbReference>
<dbReference type="GO" id="GO:0005829">
    <property type="term" value="C:cytosol"/>
    <property type="evidence" value="ECO:0007669"/>
    <property type="project" value="TreeGrafter"/>
</dbReference>
<dbReference type="SUPFAM" id="SSF89550">
    <property type="entry name" value="PHP domain-like"/>
    <property type="match status" value="1"/>
</dbReference>
<dbReference type="EMBL" id="JAHLFP010000007">
    <property type="protein sequence ID" value="MBU3805502.1"/>
    <property type="molecule type" value="Genomic_DNA"/>
</dbReference>
<name>A0A948T114_9FIRM</name>
<dbReference type="InterPro" id="IPR003141">
    <property type="entry name" value="Pol/His_phosphatase_N"/>
</dbReference>
<reference evidence="2" key="2">
    <citation type="submission" date="2021-04" db="EMBL/GenBank/DDBJ databases">
        <authorList>
            <person name="Gilroy R."/>
        </authorList>
    </citation>
    <scope>NUCLEOTIDE SEQUENCE</scope>
    <source>
        <strain evidence="2">B5_2728</strain>
    </source>
</reference>